<evidence type="ECO:0000256" key="3">
    <source>
        <dbReference type="ARBA" id="ARBA00023082"/>
    </source>
</evidence>
<evidence type="ECO:0000313" key="10">
    <source>
        <dbReference type="Proteomes" id="UP000216101"/>
    </source>
</evidence>
<dbReference type="Proteomes" id="UP000216101">
    <property type="component" value="Unassembled WGS sequence"/>
</dbReference>
<keyword evidence="2 6" id="KW-0805">Transcription regulation</keyword>
<evidence type="ECO:0000256" key="6">
    <source>
        <dbReference type="RuleBase" id="RU000716"/>
    </source>
</evidence>
<dbReference type="Pfam" id="PF04542">
    <property type="entry name" value="Sigma70_r2"/>
    <property type="match status" value="1"/>
</dbReference>
<dbReference type="RefSeq" id="WP_078045345.1">
    <property type="nucleotide sequence ID" value="NZ_NHNI01000001.1"/>
</dbReference>
<dbReference type="CDD" id="cd06171">
    <property type="entry name" value="Sigma70_r4"/>
    <property type="match status" value="1"/>
</dbReference>
<dbReference type="PANTHER" id="PTHR43133">
    <property type="entry name" value="RNA POLYMERASE ECF-TYPE SIGMA FACTO"/>
    <property type="match status" value="1"/>
</dbReference>
<dbReference type="STRING" id="1209072.GCA_000766945_01387"/>
<dbReference type="SUPFAM" id="SSF88946">
    <property type="entry name" value="Sigma2 domain of RNA polymerase sigma factors"/>
    <property type="match status" value="1"/>
</dbReference>
<feature type="domain" description="RNA polymerase sigma-70 region 2" evidence="7">
    <location>
        <begin position="24"/>
        <end position="91"/>
    </location>
</feature>
<feature type="domain" description="RNA polymerase sigma factor 70 region 4 type 2" evidence="8">
    <location>
        <begin position="118"/>
        <end position="169"/>
    </location>
</feature>
<sequence>MSLSDQELIARVVSRRDQHAFAQLVLRYQSALRIWARRLCNGDTHLADDLAQETFMKAYAALGAFRAEAKFSTWLYRIAFNIAANRWRAKKIEWCELDENEEIEAEQCSVKQFHAQKDVEAAMQTLSAAQQLAIRLCYEDGFSHEEAASIMGIPLGTVKTHIARGKAKLQTLLASWQDALPQ</sequence>
<dbReference type="PANTHER" id="PTHR43133:SF51">
    <property type="entry name" value="RNA POLYMERASE SIGMA FACTOR"/>
    <property type="match status" value="1"/>
</dbReference>
<comment type="similarity">
    <text evidence="1 6">Belongs to the sigma-70 factor family. ECF subfamily.</text>
</comment>
<dbReference type="InterPro" id="IPR000838">
    <property type="entry name" value="RNA_pol_sigma70_ECF_CS"/>
</dbReference>
<evidence type="ECO:0000256" key="1">
    <source>
        <dbReference type="ARBA" id="ARBA00010641"/>
    </source>
</evidence>
<protein>
    <recommendedName>
        <fullName evidence="6">RNA polymerase sigma factor</fullName>
    </recommendedName>
</protein>
<evidence type="ECO:0000256" key="4">
    <source>
        <dbReference type="ARBA" id="ARBA00023125"/>
    </source>
</evidence>
<dbReference type="GO" id="GO:0003677">
    <property type="term" value="F:DNA binding"/>
    <property type="evidence" value="ECO:0007669"/>
    <property type="project" value="UniProtKB-KW"/>
</dbReference>
<dbReference type="Pfam" id="PF08281">
    <property type="entry name" value="Sigma70_r4_2"/>
    <property type="match status" value="1"/>
</dbReference>
<dbReference type="GO" id="GO:0016987">
    <property type="term" value="F:sigma factor activity"/>
    <property type="evidence" value="ECO:0007669"/>
    <property type="project" value="UniProtKB-KW"/>
</dbReference>
<reference evidence="10" key="1">
    <citation type="submission" date="2017-05" db="EMBL/GenBank/DDBJ databases">
        <authorList>
            <person name="Barney B.M."/>
        </authorList>
    </citation>
    <scope>NUCLEOTIDE SEQUENCE [LARGE SCALE GENOMIC DNA]</scope>
    <source>
        <strain evidence="10">PSBB022</strain>
    </source>
</reference>
<dbReference type="InterPro" id="IPR013324">
    <property type="entry name" value="RNA_pol_sigma_r3/r4-like"/>
</dbReference>
<evidence type="ECO:0000313" key="9">
    <source>
        <dbReference type="EMBL" id="OZY86699.1"/>
    </source>
</evidence>
<keyword evidence="10" id="KW-1185">Reference proteome</keyword>
<comment type="caution">
    <text evidence="9">The sequence shown here is derived from an EMBL/GenBank/DDBJ whole genome shotgun (WGS) entry which is preliminary data.</text>
</comment>
<dbReference type="InterPro" id="IPR007627">
    <property type="entry name" value="RNA_pol_sigma70_r2"/>
</dbReference>
<dbReference type="InterPro" id="IPR013249">
    <property type="entry name" value="RNA_pol_sigma70_r4_t2"/>
</dbReference>
<evidence type="ECO:0000259" key="8">
    <source>
        <dbReference type="Pfam" id="PF08281"/>
    </source>
</evidence>
<keyword evidence="4 6" id="KW-0238">DNA-binding</keyword>
<dbReference type="EMBL" id="NHNI01000001">
    <property type="protein sequence ID" value="OZY86699.1"/>
    <property type="molecule type" value="Genomic_DNA"/>
</dbReference>
<dbReference type="GO" id="GO:0006352">
    <property type="term" value="P:DNA-templated transcription initiation"/>
    <property type="evidence" value="ECO:0007669"/>
    <property type="project" value="InterPro"/>
</dbReference>
<dbReference type="SUPFAM" id="SSF88659">
    <property type="entry name" value="Sigma3 and sigma4 domains of RNA polymerase sigma factors"/>
    <property type="match status" value="1"/>
</dbReference>
<dbReference type="Gene3D" id="1.10.10.10">
    <property type="entry name" value="Winged helix-like DNA-binding domain superfamily/Winged helix DNA-binding domain"/>
    <property type="match status" value="1"/>
</dbReference>
<keyword evidence="3 6" id="KW-0731">Sigma factor</keyword>
<dbReference type="InterPro" id="IPR014284">
    <property type="entry name" value="RNA_pol_sigma-70_dom"/>
</dbReference>
<dbReference type="InterPro" id="IPR039425">
    <property type="entry name" value="RNA_pol_sigma-70-like"/>
</dbReference>
<evidence type="ECO:0000256" key="2">
    <source>
        <dbReference type="ARBA" id="ARBA00023015"/>
    </source>
</evidence>
<dbReference type="InterPro" id="IPR036388">
    <property type="entry name" value="WH-like_DNA-bd_sf"/>
</dbReference>
<dbReference type="InterPro" id="IPR013325">
    <property type="entry name" value="RNA_pol_sigma_r2"/>
</dbReference>
<dbReference type="PROSITE" id="PS01063">
    <property type="entry name" value="SIGMA70_ECF"/>
    <property type="match status" value="1"/>
</dbReference>
<organism evidence="9 10">
    <name type="scientific">Cellvibrio mixtus</name>
    <dbReference type="NCBI Taxonomy" id="39650"/>
    <lineage>
        <taxon>Bacteria</taxon>
        <taxon>Pseudomonadati</taxon>
        <taxon>Pseudomonadota</taxon>
        <taxon>Gammaproteobacteria</taxon>
        <taxon>Cellvibrionales</taxon>
        <taxon>Cellvibrionaceae</taxon>
        <taxon>Cellvibrio</taxon>
    </lineage>
</organism>
<keyword evidence="5 6" id="KW-0804">Transcription</keyword>
<name>A0A266QBG7_9GAMM</name>
<evidence type="ECO:0000259" key="7">
    <source>
        <dbReference type="Pfam" id="PF04542"/>
    </source>
</evidence>
<accession>A0A266QBG7</accession>
<gene>
    <name evidence="9" type="ORF">CBP51_06705</name>
</gene>
<evidence type="ECO:0000256" key="5">
    <source>
        <dbReference type="ARBA" id="ARBA00023163"/>
    </source>
</evidence>
<dbReference type="NCBIfam" id="TIGR02937">
    <property type="entry name" value="sigma70-ECF"/>
    <property type="match status" value="1"/>
</dbReference>
<dbReference type="Gene3D" id="1.10.1740.10">
    <property type="match status" value="1"/>
</dbReference>
<proteinExistence type="inferred from homology"/>
<dbReference type="AlphaFoldDB" id="A0A266QBG7"/>